<evidence type="ECO:0000256" key="1">
    <source>
        <dbReference type="ARBA" id="ARBA00004123"/>
    </source>
</evidence>
<dbReference type="InterPro" id="IPR020472">
    <property type="entry name" value="WD40_PAC1"/>
</dbReference>
<sequence>MLSGYDSDNGSDTAEVKKPVRVQLPHMQSLVAPDVNIDSMLGPQRIEVDSKTNALMTNPTARDLEHTITVMQKEDKNSRREGGAGIHFGRNRTFAGGRVEATHMSNFNFDRQYNTFQSFGFAEAPDGRLIKAGQGMTKREREMEGLVTKVDEERLKSGMGVFSGGLKNDESRKRLRNSDPADVDDFQGPWAGFEGEAEAFERHQAEQKERTDAEEAKKKEAEEAEEKKKEELAEKDKKDPGSTTSQWHGSKPKVDYQGRSWMECPPQQTKKQLRIQARQMEYIEDEDDYRNKTCYLPKKWIHTWEGHTQGVQAIRFFPKTAHLLMSAGLDGTVKIWDYYNTRSCRITYTGHEKGVRDVQFIGDGTKFVSCSYDHHVNYWDTETGKIIRKFDLGSSCYNLAVHPTELNSFVVACHDKKAAQFDVNSPGDEPTQLYEDHLRAVNTVTICDDGKRLVTTSDDRKMFVWHWGIPVVDKYIAEPGMSSIPAVTVHPSQKFMACQSMNNQIVVYQAYGGFKLQGRKRFTGFNNTGYAIEPGFSADGRYLMSGDGDGRLHFWDWKSCKLYRTLKAHDGCCISCLWHPNQASRVVTAGWDGKIKLWD</sequence>
<feature type="repeat" description="WD" evidence="9">
    <location>
        <begin position="536"/>
        <end position="565"/>
    </location>
</feature>
<dbReference type="PROSITE" id="PS50082">
    <property type="entry name" value="WD_REPEATS_2"/>
    <property type="match status" value="5"/>
</dbReference>
<dbReference type="SMART" id="SM00320">
    <property type="entry name" value="WD40"/>
    <property type="match status" value="7"/>
</dbReference>
<dbReference type="PRINTS" id="PR00320">
    <property type="entry name" value="GPROTEINBRPT"/>
</dbReference>
<organism evidence="11 12">
    <name type="scientific">Perkinsus olseni</name>
    <name type="common">Perkinsus atlanticus</name>
    <dbReference type="NCBI Taxonomy" id="32597"/>
    <lineage>
        <taxon>Eukaryota</taxon>
        <taxon>Sar</taxon>
        <taxon>Alveolata</taxon>
        <taxon>Perkinsozoa</taxon>
        <taxon>Perkinsea</taxon>
        <taxon>Perkinsida</taxon>
        <taxon>Perkinsidae</taxon>
        <taxon>Perkinsus</taxon>
    </lineage>
</organism>
<dbReference type="InterPro" id="IPR015943">
    <property type="entry name" value="WD40/YVTN_repeat-like_dom_sf"/>
</dbReference>
<proteinExistence type="predicted"/>
<feature type="repeat" description="WD" evidence="9">
    <location>
        <begin position="348"/>
        <end position="389"/>
    </location>
</feature>
<evidence type="ECO:0000256" key="4">
    <source>
        <dbReference type="ARBA" id="ARBA00022728"/>
    </source>
</evidence>
<dbReference type="FunFam" id="2.130.10.10:FF:000034">
    <property type="entry name" value="Pre-mRNA-processing factor 17, putative"/>
    <property type="match status" value="1"/>
</dbReference>
<evidence type="ECO:0000256" key="5">
    <source>
        <dbReference type="ARBA" id="ARBA00022737"/>
    </source>
</evidence>
<dbReference type="Gene3D" id="2.130.10.10">
    <property type="entry name" value="YVTN repeat-like/Quinoprotein amine dehydrogenase"/>
    <property type="match status" value="1"/>
</dbReference>
<keyword evidence="7" id="KW-0539">Nucleus</keyword>
<evidence type="ECO:0000256" key="9">
    <source>
        <dbReference type="PROSITE-ProRule" id="PRU00221"/>
    </source>
</evidence>
<evidence type="ECO:0000256" key="6">
    <source>
        <dbReference type="ARBA" id="ARBA00023187"/>
    </source>
</evidence>
<feature type="compositionally biased region" description="Basic and acidic residues" evidence="10">
    <location>
        <begin position="167"/>
        <end position="179"/>
    </location>
</feature>
<gene>
    <name evidence="11" type="primary">PRP17</name>
    <name evidence="11" type="ORF">FOZ61_005521</name>
</gene>
<dbReference type="InterPro" id="IPR032847">
    <property type="entry name" value="PRPF17"/>
</dbReference>
<dbReference type="CDD" id="cd00200">
    <property type="entry name" value="WD40"/>
    <property type="match status" value="1"/>
</dbReference>
<dbReference type="SUPFAM" id="SSF50978">
    <property type="entry name" value="WD40 repeat-like"/>
    <property type="match status" value="1"/>
</dbReference>
<accession>A0A7J6LH05</accession>
<feature type="repeat" description="WD" evidence="9">
    <location>
        <begin position="434"/>
        <end position="465"/>
    </location>
</feature>
<reference evidence="11 12" key="1">
    <citation type="submission" date="2020-04" db="EMBL/GenBank/DDBJ databases">
        <title>Perkinsus olseni comparative genomics.</title>
        <authorList>
            <person name="Bogema D.R."/>
        </authorList>
    </citation>
    <scope>NUCLEOTIDE SEQUENCE [LARGE SCALE GENOMIC DNA]</scope>
    <source>
        <strain evidence="11">ATCC PRA-179</strain>
    </source>
</reference>
<feature type="repeat" description="WD" evidence="9">
    <location>
        <begin position="566"/>
        <end position="599"/>
    </location>
</feature>
<evidence type="ECO:0000256" key="10">
    <source>
        <dbReference type="SAM" id="MobiDB-lite"/>
    </source>
</evidence>
<dbReference type="PANTHER" id="PTHR43979">
    <property type="entry name" value="PRE-MRNA-PROCESSING FACTOR 17"/>
    <property type="match status" value="1"/>
</dbReference>
<dbReference type="PROSITE" id="PS50294">
    <property type="entry name" value="WD_REPEATS_REGION"/>
    <property type="match status" value="4"/>
</dbReference>
<comment type="caution">
    <text evidence="11">The sequence shown here is derived from an EMBL/GenBank/DDBJ whole genome shotgun (WGS) entry which is preliminary data.</text>
</comment>
<dbReference type="InterPro" id="IPR001680">
    <property type="entry name" value="WD40_rpt"/>
</dbReference>
<keyword evidence="4" id="KW-0747">Spliceosome</keyword>
<feature type="repeat" description="WD" evidence="9">
    <location>
        <begin position="304"/>
        <end position="337"/>
    </location>
</feature>
<evidence type="ECO:0000256" key="3">
    <source>
        <dbReference type="ARBA" id="ARBA00022664"/>
    </source>
</evidence>
<dbReference type="Pfam" id="PF00400">
    <property type="entry name" value="WD40"/>
    <property type="match status" value="5"/>
</dbReference>
<evidence type="ECO:0000256" key="2">
    <source>
        <dbReference type="ARBA" id="ARBA00022574"/>
    </source>
</evidence>
<dbReference type="InterPro" id="IPR036322">
    <property type="entry name" value="WD40_repeat_dom_sf"/>
</dbReference>
<feature type="region of interest" description="Disordered" evidence="10">
    <location>
        <begin position="159"/>
        <end position="259"/>
    </location>
</feature>
<keyword evidence="6" id="KW-0508">mRNA splicing</keyword>
<evidence type="ECO:0000256" key="7">
    <source>
        <dbReference type="ARBA" id="ARBA00023242"/>
    </source>
</evidence>
<keyword evidence="2 9" id="KW-0853">WD repeat</keyword>
<evidence type="ECO:0000256" key="8">
    <source>
        <dbReference type="ARBA" id="ARBA00068146"/>
    </source>
</evidence>
<protein>
    <recommendedName>
        <fullName evidence="8">Pre-mRNA-processing factor 17</fullName>
    </recommendedName>
</protein>
<feature type="compositionally biased region" description="Basic and acidic residues" evidence="10">
    <location>
        <begin position="199"/>
        <end position="240"/>
    </location>
</feature>
<dbReference type="OrthoDB" id="10257301at2759"/>
<dbReference type="AlphaFoldDB" id="A0A7J6LH05"/>
<dbReference type="GO" id="GO:0071013">
    <property type="term" value="C:catalytic step 2 spliceosome"/>
    <property type="evidence" value="ECO:0007669"/>
    <property type="project" value="InterPro"/>
</dbReference>
<dbReference type="PANTHER" id="PTHR43979:SF1">
    <property type="entry name" value="PRE-MRNA-PROCESSING FACTOR 17"/>
    <property type="match status" value="1"/>
</dbReference>
<dbReference type="GO" id="GO:0000398">
    <property type="term" value="P:mRNA splicing, via spliceosome"/>
    <property type="evidence" value="ECO:0007669"/>
    <property type="project" value="InterPro"/>
</dbReference>
<evidence type="ECO:0000313" key="12">
    <source>
        <dbReference type="Proteomes" id="UP000570595"/>
    </source>
</evidence>
<evidence type="ECO:0000313" key="11">
    <source>
        <dbReference type="EMBL" id="KAF4658579.1"/>
    </source>
</evidence>
<dbReference type="EMBL" id="JABAHT010000304">
    <property type="protein sequence ID" value="KAF4658579.1"/>
    <property type="molecule type" value="Genomic_DNA"/>
</dbReference>
<name>A0A7J6LH05_PEROL</name>
<dbReference type="Proteomes" id="UP000570595">
    <property type="component" value="Unassembled WGS sequence"/>
</dbReference>
<comment type="subcellular location">
    <subcellularLocation>
        <location evidence="1">Nucleus</location>
    </subcellularLocation>
</comment>
<keyword evidence="3" id="KW-0507">mRNA processing</keyword>
<dbReference type="GO" id="GO:0003729">
    <property type="term" value="F:mRNA binding"/>
    <property type="evidence" value="ECO:0007669"/>
    <property type="project" value="TreeGrafter"/>
</dbReference>
<keyword evidence="5" id="KW-0677">Repeat</keyword>